<keyword evidence="3" id="KW-1185">Reference proteome</keyword>
<dbReference type="InterPro" id="IPR025322">
    <property type="entry name" value="PADRE_dom"/>
</dbReference>
<dbReference type="AlphaFoldDB" id="A0A8T2XZU9"/>
<reference evidence="2" key="1">
    <citation type="journal article" date="2021" name="J. Hered.">
        <title>Genome Assembly of Salicaceae Populus deltoides (Eastern Cottonwood) I-69 Based on Nanopore Sequencing and Hi-C Technologies.</title>
        <authorList>
            <person name="Bai S."/>
            <person name="Wu H."/>
            <person name="Zhang J."/>
            <person name="Pan Z."/>
            <person name="Zhao W."/>
            <person name="Li Z."/>
            <person name="Tong C."/>
        </authorList>
    </citation>
    <scope>NUCLEOTIDE SEQUENCE</scope>
    <source>
        <tissue evidence="2">Leaf</tissue>
    </source>
</reference>
<feature type="compositionally biased region" description="Polar residues" evidence="1">
    <location>
        <begin position="126"/>
        <end position="139"/>
    </location>
</feature>
<organism evidence="2 3">
    <name type="scientific">Populus deltoides</name>
    <name type="common">Eastern poplar</name>
    <name type="synonym">Eastern cottonwood</name>
    <dbReference type="NCBI Taxonomy" id="3696"/>
    <lineage>
        <taxon>Eukaryota</taxon>
        <taxon>Viridiplantae</taxon>
        <taxon>Streptophyta</taxon>
        <taxon>Embryophyta</taxon>
        <taxon>Tracheophyta</taxon>
        <taxon>Spermatophyta</taxon>
        <taxon>Magnoliopsida</taxon>
        <taxon>eudicotyledons</taxon>
        <taxon>Gunneridae</taxon>
        <taxon>Pentapetalae</taxon>
        <taxon>rosids</taxon>
        <taxon>fabids</taxon>
        <taxon>Malpighiales</taxon>
        <taxon>Salicaceae</taxon>
        <taxon>Saliceae</taxon>
        <taxon>Populus</taxon>
    </lineage>
</organism>
<dbReference type="PANTHER" id="PTHR33052">
    <property type="entry name" value="DUF4228 DOMAIN PROTEIN-RELATED"/>
    <property type="match status" value="1"/>
</dbReference>
<accession>A0A8T2XZU9</accession>
<sequence>MGNTCSSCESTSVATANLIYEDGKLEEFSYSIRVSQILQRNPTCFVCKADDMDFDEYVSAINQNEYLQLGHLYFVLPSSWLNNPLRTEQMAALAVKASLALKMGNGGGDCCWCGIKRLDPVIEWTSKSTSDETSPTVATGTHHEGGGFVVKRRGRAGGGERKSTIKLSAILEE</sequence>
<feature type="region of interest" description="Disordered" evidence="1">
    <location>
        <begin position="126"/>
        <end position="161"/>
    </location>
</feature>
<dbReference type="Pfam" id="PF14009">
    <property type="entry name" value="PADRE"/>
    <property type="match status" value="1"/>
</dbReference>
<proteinExistence type="predicted"/>
<dbReference type="EMBL" id="JACEGQ020000009">
    <property type="protein sequence ID" value="KAH8498378.1"/>
    <property type="molecule type" value="Genomic_DNA"/>
</dbReference>
<protein>
    <submittedName>
        <fullName evidence="2">Uncharacterized protein</fullName>
    </submittedName>
</protein>
<comment type="caution">
    <text evidence="2">The sequence shown here is derived from an EMBL/GenBank/DDBJ whole genome shotgun (WGS) entry which is preliminary data.</text>
</comment>
<evidence type="ECO:0000313" key="2">
    <source>
        <dbReference type="EMBL" id="KAH8498378.1"/>
    </source>
</evidence>
<gene>
    <name evidence="2" type="ORF">H0E87_017327</name>
</gene>
<dbReference type="Proteomes" id="UP000807159">
    <property type="component" value="Chromosome 9"/>
</dbReference>
<name>A0A8T2XZU9_POPDE</name>
<evidence type="ECO:0000313" key="3">
    <source>
        <dbReference type="Proteomes" id="UP000807159"/>
    </source>
</evidence>
<evidence type="ECO:0000256" key="1">
    <source>
        <dbReference type="SAM" id="MobiDB-lite"/>
    </source>
</evidence>